<dbReference type="Gene3D" id="2.160.20.10">
    <property type="entry name" value="Single-stranded right-handed beta-helix, Pectin lyase-like"/>
    <property type="match status" value="1"/>
</dbReference>
<feature type="compositionally biased region" description="Low complexity" evidence="1">
    <location>
        <begin position="251"/>
        <end position="261"/>
    </location>
</feature>
<dbReference type="InterPro" id="IPR006626">
    <property type="entry name" value="PbH1"/>
</dbReference>
<feature type="region of interest" description="Disordered" evidence="1">
    <location>
        <begin position="240"/>
        <end position="273"/>
    </location>
</feature>
<evidence type="ECO:0000313" key="2">
    <source>
        <dbReference type="EMBL" id="CBN76913.1"/>
    </source>
</evidence>
<accession>D8LJ29</accession>
<dbReference type="SUPFAM" id="SSF51126">
    <property type="entry name" value="Pectin lyase-like"/>
    <property type="match status" value="1"/>
</dbReference>
<dbReference type="InParanoid" id="D8LJ29"/>
<proteinExistence type="predicted"/>
<organism evidence="2 3">
    <name type="scientific">Ectocarpus siliculosus</name>
    <name type="common">Brown alga</name>
    <name type="synonym">Conferva siliculosa</name>
    <dbReference type="NCBI Taxonomy" id="2880"/>
    <lineage>
        <taxon>Eukaryota</taxon>
        <taxon>Sar</taxon>
        <taxon>Stramenopiles</taxon>
        <taxon>Ochrophyta</taxon>
        <taxon>PX clade</taxon>
        <taxon>Phaeophyceae</taxon>
        <taxon>Ectocarpales</taxon>
        <taxon>Ectocarpaceae</taxon>
        <taxon>Ectocarpus</taxon>
    </lineage>
</organism>
<dbReference type="EMBL" id="FN649740">
    <property type="protein sequence ID" value="CBN76913.1"/>
    <property type="molecule type" value="Genomic_DNA"/>
</dbReference>
<dbReference type="SMART" id="SM00710">
    <property type="entry name" value="PbH1"/>
    <property type="match status" value="4"/>
</dbReference>
<protein>
    <submittedName>
        <fullName evidence="2">FirrV-1-B30</fullName>
    </submittedName>
</protein>
<dbReference type="InterPro" id="IPR011050">
    <property type="entry name" value="Pectin_lyase_fold/virulence"/>
</dbReference>
<dbReference type="Proteomes" id="UP000002630">
    <property type="component" value="Linkage Group LG15"/>
</dbReference>
<dbReference type="InterPro" id="IPR012334">
    <property type="entry name" value="Pectin_lyas_fold"/>
</dbReference>
<dbReference type="OrthoDB" id="10354298at2759"/>
<evidence type="ECO:0000313" key="3">
    <source>
        <dbReference type="Proteomes" id="UP000002630"/>
    </source>
</evidence>
<name>D8LJ29_ECTSI</name>
<dbReference type="AlphaFoldDB" id="D8LJ29"/>
<reference evidence="2 3" key="1">
    <citation type="journal article" date="2010" name="Nature">
        <title>The Ectocarpus genome and the independent evolution of multicellularity in brown algae.</title>
        <authorList>
            <person name="Cock J.M."/>
            <person name="Sterck L."/>
            <person name="Rouze P."/>
            <person name="Scornet D."/>
            <person name="Allen A.E."/>
            <person name="Amoutzias G."/>
            <person name="Anthouard V."/>
            <person name="Artiguenave F."/>
            <person name="Aury J.M."/>
            <person name="Badger J.H."/>
            <person name="Beszteri B."/>
            <person name="Billiau K."/>
            <person name="Bonnet E."/>
            <person name="Bothwell J.H."/>
            <person name="Bowler C."/>
            <person name="Boyen C."/>
            <person name="Brownlee C."/>
            <person name="Carrano C.J."/>
            <person name="Charrier B."/>
            <person name="Cho G.Y."/>
            <person name="Coelho S.M."/>
            <person name="Collen J."/>
            <person name="Corre E."/>
            <person name="Da Silva C."/>
            <person name="Delage L."/>
            <person name="Delaroque N."/>
            <person name="Dittami S.M."/>
            <person name="Doulbeau S."/>
            <person name="Elias M."/>
            <person name="Farnham G."/>
            <person name="Gachon C.M."/>
            <person name="Gschloessl B."/>
            <person name="Heesch S."/>
            <person name="Jabbari K."/>
            <person name="Jubin C."/>
            <person name="Kawai H."/>
            <person name="Kimura K."/>
            <person name="Kloareg B."/>
            <person name="Kupper F.C."/>
            <person name="Lang D."/>
            <person name="Le Bail A."/>
            <person name="Leblanc C."/>
            <person name="Lerouge P."/>
            <person name="Lohr M."/>
            <person name="Lopez P.J."/>
            <person name="Martens C."/>
            <person name="Maumus F."/>
            <person name="Michel G."/>
            <person name="Miranda-Saavedra D."/>
            <person name="Morales J."/>
            <person name="Moreau H."/>
            <person name="Motomura T."/>
            <person name="Nagasato C."/>
            <person name="Napoli C.A."/>
            <person name="Nelson D.R."/>
            <person name="Nyvall-Collen P."/>
            <person name="Peters A.F."/>
            <person name="Pommier C."/>
            <person name="Potin P."/>
            <person name="Poulain J."/>
            <person name="Quesneville H."/>
            <person name="Read B."/>
            <person name="Rensing S.A."/>
            <person name="Ritter A."/>
            <person name="Rousvoal S."/>
            <person name="Samanta M."/>
            <person name="Samson G."/>
            <person name="Schroeder D.C."/>
            <person name="Segurens B."/>
            <person name="Strittmatter M."/>
            <person name="Tonon T."/>
            <person name="Tregear J.W."/>
            <person name="Valentin K."/>
            <person name="von Dassow P."/>
            <person name="Yamagishi T."/>
            <person name="Van de Peer Y."/>
            <person name="Wincker P."/>
        </authorList>
    </citation>
    <scope>NUCLEOTIDE SEQUENCE [LARGE SCALE GENOMIC DNA]</scope>
    <source>
        <strain evidence="3">Ec32 / CCAP1310/4</strain>
    </source>
</reference>
<sequence length="306" mass="32752">MLTHQGLEVESALIGTVIDGLKIQNCGMECIRMRNFVTNAVIQNNDIENCGIYDFRFQFDGKIGEAIYIGTSSNQWEDGTGDRVTNGPDGSNYNLVTGNELVPRGNECVDIKEGATMNVVEYNECEDQRDAESGCYDSRGNENTFRYNTAIQCLGAGIRLGGHTIDGFVYGVDNHVYGNEFLETEAGSIKSRVEPQGVICDNSCADGECGVSEEGDDEEIEGSWDQGCPASFPSVPFIDDLETPAAPAPTPEVAASTPSPTDSQNEGCSKRSGGENGCCTKAIQFGGVMCEDTGGQAPCIMDVYQG</sequence>
<dbReference type="EMBL" id="FN648420">
    <property type="protein sequence ID" value="CBN76913.1"/>
    <property type="molecule type" value="Genomic_DNA"/>
</dbReference>
<keyword evidence="3" id="KW-1185">Reference proteome</keyword>
<gene>
    <name evidence="2" type="ORF">Esi_0024_0022</name>
</gene>
<evidence type="ECO:0000256" key="1">
    <source>
        <dbReference type="SAM" id="MobiDB-lite"/>
    </source>
</evidence>